<dbReference type="EMBL" id="AMZH03003661">
    <property type="protein sequence ID" value="RRT71597.1"/>
    <property type="molecule type" value="Genomic_DNA"/>
</dbReference>
<protein>
    <submittedName>
        <fullName evidence="2">Uncharacterized protein</fullName>
    </submittedName>
</protein>
<gene>
    <name evidence="2" type="ORF">B296_00035391</name>
</gene>
<proteinExistence type="predicted"/>
<feature type="region of interest" description="Disordered" evidence="1">
    <location>
        <begin position="1"/>
        <end position="40"/>
    </location>
</feature>
<dbReference type="Proteomes" id="UP000287651">
    <property type="component" value="Unassembled WGS sequence"/>
</dbReference>
<organism evidence="2 3">
    <name type="scientific">Ensete ventricosum</name>
    <name type="common">Abyssinian banana</name>
    <name type="synonym">Musa ensete</name>
    <dbReference type="NCBI Taxonomy" id="4639"/>
    <lineage>
        <taxon>Eukaryota</taxon>
        <taxon>Viridiplantae</taxon>
        <taxon>Streptophyta</taxon>
        <taxon>Embryophyta</taxon>
        <taxon>Tracheophyta</taxon>
        <taxon>Spermatophyta</taxon>
        <taxon>Magnoliopsida</taxon>
        <taxon>Liliopsida</taxon>
        <taxon>Zingiberales</taxon>
        <taxon>Musaceae</taxon>
        <taxon>Ensete</taxon>
    </lineage>
</organism>
<name>A0A444FJN2_ENSVE</name>
<reference evidence="2 3" key="1">
    <citation type="journal article" date="2014" name="Agronomy (Basel)">
        <title>A Draft Genome Sequence for Ensete ventricosum, the Drought-Tolerant Tree Against Hunger.</title>
        <authorList>
            <person name="Harrison J."/>
            <person name="Moore K.A."/>
            <person name="Paszkiewicz K."/>
            <person name="Jones T."/>
            <person name="Grant M."/>
            <person name="Ambacheew D."/>
            <person name="Muzemil S."/>
            <person name="Studholme D.J."/>
        </authorList>
    </citation>
    <scope>NUCLEOTIDE SEQUENCE [LARGE SCALE GENOMIC DNA]</scope>
</reference>
<feature type="compositionally biased region" description="Basic and acidic residues" evidence="1">
    <location>
        <begin position="1"/>
        <end position="36"/>
    </location>
</feature>
<evidence type="ECO:0000256" key="1">
    <source>
        <dbReference type="SAM" id="MobiDB-lite"/>
    </source>
</evidence>
<accession>A0A444FJN2</accession>
<dbReference type="AlphaFoldDB" id="A0A444FJN2"/>
<sequence length="90" mass="9637">MPKSAEKMDAGAGSKDGKSEEDREESGRADAGRSRDANATSQVRIAEFDYSIENFFTAMDAIGDLCGTSGGESVDTSEIQRFSSTITFLK</sequence>
<comment type="caution">
    <text evidence="2">The sequence shown here is derived from an EMBL/GenBank/DDBJ whole genome shotgun (WGS) entry which is preliminary data.</text>
</comment>
<evidence type="ECO:0000313" key="2">
    <source>
        <dbReference type="EMBL" id="RRT71597.1"/>
    </source>
</evidence>
<evidence type="ECO:0000313" key="3">
    <source>
        <dbReference type="Proteomes" id="UP000287651"/>
    </source>
</evidence>